<dbReference type="Pfam" id="PF07714">
    <property type="entry name" value="PK_Tyr_Ser-Thr"/>
    <property type="match status" value="1"/>
</dbReference>
<dbReference type="SMART" id="SM00220">
    <property type="entry name" value="S_TKc"/>
    <property type="match status" value="1"/>
</dbReference>
<dbReference type="GO" id="GO:0005524">
    <property type="term" value="F:ATP binding"/>
    <property type="evidence" value="ECO:0007669"/>
    <property type="project" value="UniProtKB-UniRule"/>
</dbReference>
<evidence type="ECO:0000256" key="21">
    <source>
        <dbReference type="PROSITE-ProRule" id="PRU10141"/>
    </source>
</evidence>
<dbReference type="GO" id="GO:0004674">
    <property type="term" value="F:protein serine/threonine kinase activity"/>
    <property type="evidence" value="ECO:0007669"/>
    <property type="project" value="UniProtKB-KW"/>
</dbReference>
<dbReference type="SMR" id="A0A251PGL9"/>
<dbReference type="SMART" id="SM00369">
    <property type="entry name" value="LRR_TYP"/>
    <property type="match status" value="11"/>
</dbReference>
<organism evidence="24 25">
    <name type="scientific">Prunus persica</name>
    <name type="common">Peach</name>
    <name type="synonym">Amygdalus persica</name>
    <dbReference type="NCBI Taxonomy" id="3760"/>
    <lineage>
        <taxon>Eukaryota</taxon>
        <taxon>Viridiplantae</taxon>
        <taxon>Streptophyta</taxon>
        <taxon>Embryophyta</taxon>
        <taxon>Tracheophyta</taxon>
        <taxon>Spermatophyta</taxon>
        <taxon>Magnoliopsida</taxon>
        <taxon>eudicotyledons</taxon>
        <taxon>Gunneridae</taxon>
        <taxon>Pentapetalae</taxon>
        <taxon>rosids</taxon>
        <taxon>fabids</taxon>
        <taxon>Rosales</taxon>
        <taxon>Rosaceae</taxon>
        <taxon>Amygdaloideae</taxon>
        <taxon>Amygdaleae</taxon>
        <taxon>Prunus</taxon>
    </lineage>
</organism>
<evidence type="ECO:0000256" key="17">
    <source>
        <dbReference type="ARBA" id="ARBA00023170"/>
    </source>
</evidence>
<dbReference type="PROSITE" id="PS50011">
    <property type="entry name" value="PROTEIN_KINASE_DOM"/>
    <property type="match status" value="1"/>
</dbReference>
<evidence type="ECO:0000256" key="7">
    <source>
        <dbReference type="ARBA" id="ARBA00022614"/>
    </source>
</evidence>
<evidence type="ECO:0000256" key="19">
    <source>
        <dbReference type="ARBA" id="ARBA00047899"/>
    </source>
</evidence>
<dbReference type="Gramene" id="ONI10732">
    <property type="protein sequence ID" value="ONI10732"/>
    <property type="gene ID" value="PRUPE_4G064400"/>
</dbReference>
<keyword evidence="9" id="KW-0812">Transmembrane</keyword>
<evidence type="ECO:0000313" key="25">
    <source>
        <dbReference type="Proteomes" id="UP000006882"/>
    </source>
</evidence>
<dbReference type="PROSITE" id="PS00107">
    <property type="entry name" value="PROTEIN_KINASE_ATP"/>
    <property type="match status" value="1"/>
</dbReference>
<dbReference type="Gene3D" id="3.30.200.20">
    <property type="entry name" value="Phosphorylase Kinase, domain 1"/>
    <property type="match status" value="1"/>
</dbReference>
<dbReference type="InterPro" id="IPR008271">
    <property type="entry name" value="Ser/Thr_kinase_AS"/>
</dbReference>
<dbReference type="Proteomes" id="UP000006882">
    <property type="component" value="Chromosome G4"/>
</dbReference>
<evidence type="ECO:0000256" key="13">
    <source>
        <dbReference type="ARBA" id="ARBA00022777"/>
    </source>
</evidence>
<feature type="chain" id="PRO_5013123597" description="non-specific serine/threonine protein kinase" evidence="22">
    <location>
        <begin position="21"/>
        <end position="1123"/>
    </location>
</feature>
<evidence type="ECO:0000256" key="22">
    <source>
        <dbReference type="SAM" id="SignalP"/>
    </source>
</evidence>
<dbReference type="SUPFAM" id="SSF56112">
    <property type="entry name" value="Protein kinase-like (PK-like)"/>
    <property type="match status" value="1"/>
</dbReference>
<evidence type="ECO:0000256" key="11">
    <source>
        <dbReference type="ARBA" id="ARBA00022737"/>
    </source>
</evidence>
<keyword evidence="16" id="KW-0472">Membrane</keyword>
<keyword evidence="17" id="KW-0675">Receptor</keyword>
<comment type="catalytic activity">
    <reaction evidence="19">
        <text>L-threonyl-[protein] + ATP = O-phospho-L-threonyl-[protein] + ADP + H(+)</text>
        <dbReference type="Rhea" id="RHEA:46608"/>
        <dbReference type="Rhea" id="RHEA-COMP:11060"/>
        <dbReference type="Rhea" id="RHEA-COMP:11605"/>
        <dbReference type="ChEBI" id="CHEBI:15378"/>
        <dbReference type="ChEBI" id="CHEBI:30013"/>
        <dbReference type="ChEBI" id="CHEBI:30616"/>
        <dbReference type="ChEBI" id="CHEBI:61977"/>
        <dbReference type="ChEBI" id="CHEBI:456216"/>
        <dbReference type="EC" id="2.7.11.1"/>
    </reaction>
</comment>
<evidence type="ECO:0000256" key="12">
    <source>
        <dbReference type="ARBA" id="ARBA00022741"/>
    </source>
</evidence>
<dbReference type="Pfam" id="PF13855">
    <property type="entry name" value="LRR_8"/>
    <property type="match status" value="4"/>
</dbReference>
<dbReference type="InterPro" id="IPR051809">
    <property type="entry name" value="Plant_receptor-like_S/T_kinase"/>
</dbReference>
<evidence type="ECO:0000256" key="18">
    <source>
        <dbReference type="ARBA" id="ARBA00023180"/>
    </source>
</evidence>
<keyword evidence="18" id="KW-0325">Glycoprotein</keyword>
<keyword evidence="25" id="KW-1185">Reference proteome</keyword>
<keyword evidence="8" id="KW-0808">Transferase</keyword>
<keyword evidence="10 22" id="KW-0732">Signal</keyword>
<dbReference type="SUPFAM" id="SSF52047">
    <property type="entry name" value="RNI-like"/>
    <property type="match status" value="2"/>
</dbReference>
<dbReference type="InterPro" id="IPR011009">
    <property type="entry name" value="Kinase-like_dom_sf"/>
</dbReference>
<dbReference type="InterPro" id="IPR003591">
    <property type="entry name" value="Leu-rich_rpt_typical-subtyp"/>
</dbReference>
<dbReference type="Pfam" id="PF00560">
    <property type="entry name" value="LRR_1"/>
    <property type="match status" value="4"/>
</dbReference>
<dbReference type="Pfam" id="PF08263">
    <property type="entry name" value="LRRNT_2"/>
    <property type="match status" value="1"/>
</dbReference>
<evidence type="ECO:0000256" key="1">
    <source>
        <dbReference type="ARBA" id="ARBA00004162"/>
    </source>
</evidence>
<comment type="subcellular location">
    <subcellularLocation>
        <location evidence="1">Cell membrane</location>
        <topology evidence="1">Single-pass membrane protein</topology>
    </subcellularLocation>
</comment>
<keyword evidence="4" id="KW-1003">Cell membrane</keyword>
<name>A0A251PGL9_PRUPE</name>
<evidence type="ECO:0000259" key="23">
    <source>
        <dbReference type="PROSITE" id="PS50011"/>
    </source>
</evidence>
<dbReference type="PANTHER" id="PTHR27008:SF585">
    <property type="entry name" value="PROTEIN KINASE DOMAIN-CONTAINING PROTEIN"/>
    <property type="match status" value="1"/>
</dbReference>
<protein>
    <recommendedName>
        <fullName evidence="3">non-specific serine/threonine protein kinase</fullName>
        <ecNumber evidence="3">2.7.11.1</ecNumber>
    </recommendedName>
</protein>
<dbReference type="FunFam" id="3.80.10.10:FF:000095">
    <property type="entry name" value="LRR receptor-like serine/threonine-protein kinase GSO1"/>
    <property type="match status" value="3"/>
</dbReference>
<evidence type="ECO:0000313" key="24">
    <source>
        <dbReference type="EMBL" id="ONI10732.1"/>
    </source>
</evidence>
<evidence type="ECO:0000256" key="20">
    <source>
        <dbReference type="ARBA" id="ARBA00048679"/>
    </source>
</evidence>
<evidence type="ECO:0000256" key="2">
    <source>
        <dbReference type="ARBA" id="ARBA00008684"/>
    </source>
</evidence>
<comment type="catalytic activity">
    <reaction evidence="20">
        <text>L-seryl-[protein] + ATP = O-phospho-L-seryl-[protein] + ADP + H(+)</text>
        <dbReference type="Rhea" id="RHEA:17989"/>
        <dbReference type="Rhea" id="RHEA-COMP:9863"/>
        <dbReference type="Rhea" id="RHEA-COMP:11604"/>
        <dbReference type="ChEBI" id="CHEBI:15378"/>
        <dbReference type="ChEBI" id="CHEBI:29999"/>
        <dbReference type="ChEBI" id="CHEBI:30616"/>
        <dbReference type="ChEBI" id="CHEBI:83421"/>
        <dbReference type="ChEBI" id="CHEBI:456216"/>
        <dbReference type="EC" id="2.7.11.1"/>
    </reaction>
</comment>
<dbReference type="InterPro" id="IPR013210">
    <property type="entry name" value="LRR_N_plant-typ"/>
</dbReference>
<feature type="signal peptide" evidence="22">
    <location>
        <begin position="1"/>
        <end position="20"/>
    </location>
</feature>
<keyword evidence="14 21" id="KW-0067">ATP-binding</keyword>
<evidence type="ECO:0000256" key="16">
    <source>
        <dbReference type="ARBA" id="ARBA00023136"/>
    </source>
</evidence>
<keyword evidence="6" id="KW-0597">Phosphoprotein</keyword>
<keyword evidence="13" id="KW-0418">Kinase</keyword>
<gene>
    <name evidence="24" type="ORF">PRUPE_4G064400</name>
</gene>
<dbReference type="CDD" id="cd14066">
    <property type="entry name" value="STKc_IRAK"/>
    <property type="match status" value="1"/>
</dbReference>
<keyword evidence="11" id="KW-0677">Repeat</keyword>
<dbReference type="Gene3D" id="3.80.10.10">
    <property type="entry name" value="Ribonuclease Inhibitor"/>
    <property type="match status" value="3"/>
</dbReference>
<dbReference type="PROSITE" id="PS00108">
    <property type="entry name" value="PROTEIN_KINASE_ST"/>
    <property type="match status" value="1"/>
</dbReference>
<keyword evidence="12 21" id="KW-0547">Nucleotide-binding</keyword>
<dbReference type="Gene3D" id="1.10.510.10">
    <property type="entry name" value="Transferase(Phosphotransferase) domain 1"/>
    <property type="match status" value="1"/>
</dbReference>
<evidence type="ECO:0000256" key="9">
    <source>
        <dbReference type="ARBA" id="ARBA00022692"/>
    </source>
</evidence>
<evidence type="ECO:0000256" key="5">
    <source>
        <dbReference type="ARBA" id="ARBA00022527"/>
    </source>
</evidence>
<dbReference type="GO" id="GO:0005886">
    <property type="term" value="C:plasma membrane"/>
    <property type="evidence" value="ECO:0007669"/>
    <property type="project" value="UniProtKB-SubCell"/>
</dbReference>
<dbReference type="PANTHER" id="PTHR27008">
    <property type="entry name" value="OS04G0122200 PROTEIN"/>
    <property type="match status" value="1"/>
</dbReference>
<accession>A0A251PGL9</accession>
<proteinExistence type="inferred from homology"/>
<comment type="similarity">
    <text evidence="2">Belongs to the protein kinase superfamily. Ser/Thr protein kinase family.</text>
</comment>
<evidence type="ECO:0000256" key="14">
    <source>
        <dbReference type="ARBA" id="ARBA00022840"/>
    </source>
</evidence>
<evidence type="ECO:0000256" key="10">
    <source>
        <dbReference type="ARBA" id="ARBA00022729"/>
    </source>
</evidence>
<keyword evidence="5" id="KW-0723">Serine/threonine-protein kinase</keyword>
<evidence type="ECO:0000256" key="15">
    <source>
        <dbReference type="ARBA" id="ARBA00022989"/>
    </source>
</evidence>
<dbReference type="InterPro" id="IPR017441">
    <property type="entry name" value="Protein_kinase_ATP_BS"/>
</dbReference>
<dbReference type="AlphaFoldDB" id="A0A251PGL9"/>
<feature type="domain" description="Protein kinase" evidence="23">
    <location>
        <begin position="830"/>
        <end position="1117"/>
    </location>
</feature>
<dbReference type="InterPro" id="IPR000719">
    <property type="entry name" value="Prot_kinase_dom"/>
</dbReference>
<dbReference type="OrthoDB" id="676979at2759"/>
<sequence length="1123" mass="123239">MERTYFLLLITLFLVHYCSMATLTVAAQTNFTTDQSALLAFKAHITNDPQNILANWSTTTSICNWVGVTCGAHHLRVTALNLSYMGLTGTIPPYLGNLSFLVELSFKNNSFHGSLPLELSHLRRLKLISCAYNNFAVEEIPSWFGSFPKLQFIDLSGNQFSGSIPTAIFNLSTLQAIDLRKNQLSGSIPGEIGNLTMLKSINLDFNNFKEIPNEIGSIELQKFSMQFNALKGPVPLDVFNMSSLTYLGLSGNSLNGTIPDNICQRLPNMQFLLLSYNQFDGPLPSKSWQYCKELHVLSLSYNNFSGSIPKTFGNLTQLKMIFLGINYLTGTIPDEIGALQKLEYLSFADNNLDGPIPSPIFNMSTISTISLAGNWLSGRLPENIGLGVPNLQELYVSWNKLSGVIPNFTCNGSKLTKLDMAVNSFTGVIPTTLCALTNLVWLNLQLNNLTIDTSTPEVNFFSCLSNLRNLWRLHLPSNPLNAMLPASLGNLSTSLQYLDLSLCNMMGNIPGGIGNLSNLTVLNLGYNQLGGSIPTTLGRLRNLQGLYLNDNKLQGCIPNQLCQLENLGDLVLGRNQLSGSVPSCLDNIAAALRSLSIDSNLLNSTIPSSFWRLAYILHINLSSNSLIGTLSEDIGKLKVVIDIDLSCNHLSGNIPSSIGGLQNLMNVSLANNNLEGSIPSSCGNLLSLELFDLSENKLSGEIPKSLQALVHLKYLNLSFNRLEGEIPTGGPFQNFSAQSFVSNGALCGAPRLHLPLCKISAESRSRKASTSNLKYLIPGIISATLLVATLSMLILRKKRNLDVGTESTLLAQPFWRKLSYLEVFRATNGFNDSNLLGVGGFGSVYKGTLSDGIDVAVKVFNLQLEGAFKSFDSECEMLSNIRHRNLIKIISCCSQNDFKALVLQYMPNGSLEKWLYSQNSSLNILQRMNILADVALALEYLHHGYSVPIVHCDMKPSNILLDDDMVTHVADFGIAKFLGGGDSMTQTMTLATIGYMAPEYGMEGIVSTRGDVYSFGILVMETFTRRKPTDEMFVGEMNLKQWIANSLLLPDAKMDEVVDANLLGIGTEQEDDDHVRKRDCISSIMRLALACCAESPEERISMKEAVATLNKIKNKFLKDARDK</sequence>
<dbReference type="InterPro" id="IPR001611">
    <property type="entry name" value="Leu-rich_rpt"/>
</dbReference>
<feature type="binding site" evidence="21">
    <location>
        <position position="858"/>
    </location>
    <ligand>
        <name>ATP</name>
        <dbReference type="ChEBI" id="CHEBI:30616"/>
    </ligand>
</feature>
<dbReference type="EC" id="2.7.11.1" evidence="3"/>
<dbReference type="InterPro" id="IPR001245">
    <property type="entry name" value="Ser-Thr/Tyr_kinase_cat_dom"/>
</dbReference>
<evidence type="ECO:0000256" key="4">
    <source>
        <dbReference type="ARBA" id="ARBA00022475"/>
    </source>
</evidence>
<keyword evidence="7" id="KW-0433">Leucine-rich repeat</keyword>
<evidence type="ECO:0000256" key="6">
    <source>
        <dbReference type="ARBA" id="ARBA00022553"/>
    </source>
</evidence>
<dbReference type="EMBL" id="CM007654">
    <property type="protein sequence ID" value="ONI10732.1"/>
    <property type="molecule type" value="Genomic_DNA"/>
</dbReference>
<reference evidence="24 25" key="1">
    <citation type="journal article" date="2013" name="Nat. Genet.">
        <title>The high-quality draft genome of peach (Prunus persica) identifies unique patterns of genetic diversity, domestication and genome evolution.</title>
        <authorList>
            <consortium name="International Peach Genome Initiative"/>
            <person name="Verde I."/>
            <person name="Abbott A.G."/>
            <person name="Scalabrin S."/>
            <person name="Jung S."/>
            <person name="Shu S."/>
            <person name="Marroni F."/>
            <person name="Zhebentyayeva T."/>
            <person name="Dettori M.T."/>
            <person name="Grimwood J."/>
            <person name="Cattonaro F."/>
            <person name="Zuccolo A."/>
            <person name="Rossini L."/>
            <person name="Jenkins J."/>
            <person name="Vendramin E."/>
            <person name="Meisel L.A."/>
            <person name="Decroocq V."/>
            <person name="Sosinski B."/>
            <person name="Prochnik S."/>
            <person name="Mitros T."/>
            <person name="Policriti A."/>
            <person name="Cipriani G."/>
            <person name="Dondini L."/>
            <person name="Ficklin S."/>
            <person name="Goodstein D.M."/>
            <person name="Xuan P."/>
            <person name="Del Fabbro C."/>
            <person name="Aramini V."/>
            <person name="Copetti D."/>
            <person name="Gonzalez S."/>
            <person name="Horner D.S."/>
            <person name="Falchi R."/>
            <person name="Lucas S."/>
            <person name="Mica E."/>
            <person name="Maldonado J."/>
            <person name="Lazzari B."/>
            <person name="Bielenberg D."/>
            <person name="Pirona R."/>
            <person name="Miculan M."/>
            <person name="Barakat A."/>
            <person name="Testolin R."/>
            <person name="Stella A."/>
            <person name="Tartarini S."/>
            <person name="Tonutti P."/>
            <person name="Arus P."/>
            <person name="Orellana A."/>
            <person name="Wells C."/>
            <person name="Main D."/>
            <person name="Vizzotto G."/>
            <person name="Silva H."/>
            <person name="Salamini F."/>
            <person name="Schmutz J."/>
            <person name="Morgante M."/>
            <person name="Rokhsar D.S."/>
        </authorList>
    </citation>
    <scope>NUCLEOTIDE SEQUENCE [LARGE SCALE GENOMIC DNA]</scope>
    <source>
        <strain evidence="25">cv. Nemared</strain>
    </source>
</reference>
<dbReference type="FunFam" id="3.30.200.20:FF:000661">
    <property type="entry name" value="Serine-threonine protein kinase plant-type"/>
    <property type="match status" value="1"/>
</dbReference>
<dbReference type="InterPro" id="IPR032675">
    <property type="entry name" value="LRR_dom_sf"/>
</dbReference>
<keyword evidence="15" id="KW-1133">Transmembrane helix</keyword>
<evidence type="ECO:0000256" key="8">
    <source>
        <dbReference type="ARBA" id="ARBA00022679"/>
    </source>
</evidence>
<dbReference type="FunFam" id="1.10.510.10:FF:000358">
    <property type="entry name" value="Putative leucine-rich repeat receptor-like serine/threonine-protein kinase"/>
    <property type="match status" value="1"/>
</dbReference>
<evidence type="ECO:0000256" key="3">
    <source>
        <dbReference type="ARBA" id="ARBA00012513"/>
    </source>
</evidence>